<gene>
    <name evidence="3" type="ORF">N7456_001163</name>
</gene>
<dbReference type="AlphaFoldDB" id="A0A9W9GEJ3"/>
<keyword evidence="2" id="KW-0472">Membrane</keyword>
<dbReference type="OrthoDB" id="10414252at2759"/>
<keyword evidence="2" id="KW-0812">Transmembrane</keyword>
<keyword evidence="4" id="KW-1185">Reference proteome</keyword>
<feature type="region of interest" description="Disordered" evidence="1">
    <location>
        <begin position="1"/>
        <end position="25"/>
    </location>
</feature>
<proteinExistence type="predicted"/>
<keyword evidence="2" id="KW-1133">Transmembrane helix</keyword>
<name>A0A9W9GEJ3_9EURO</name>
<sequence>MSSQPFNSDPTVEMERSKQPKPKRPMSHWWPVGTFCASVTLFIIGGALAGAYYRKGHCRHNDHWNSWDDDYDDDYEDCDGPKPMLYASGALLLIALFVGLLAVILFVVWLIRRRKSQQAIFYQSTPLNDYGQYPQPMYPQQYDPYAPPFAQKPPGYPPQPAPYDAPPQPQVETFRSANDPPHDNNNNNNPFELHQEGQKYGAPPATYH</sequence>
<evidence type="ECO:0000313" key="3">
    <source>
        <dbReference type="EMBL" id="KAJ5116815.1"/>
    </source>
</evidence>
<feature type="transmembrane region" description="Helical" evidence="2">
    <location>
        <begin position="29"/>
        <end position="53"/>
    </location>
</feature>
<comment type="caution">
    <text evidence="3">The sequence shown here is derived from an EMBL/GenBank/DDBJ whole genome shotgun (WGS) entry which is preliminary data.</text>
</comment>
<reference evidence="3" key="2">
    <citation type="journal article" date="2023" name="IMA Fungus">
        <title>Comparative genomic study of the Penicillium genus elucidates a diverse pangenome and 15 lateral gene transfer events.</title>
        <authorList>
            <person name="Petersen C."/>
            <person name="Sorensen T."/>
            <person name="Nielsen M.R."/>
            <person name="Sondergaard T.E."/>
            <person name="Sorensen J.L."/>
            <person name="Fitzpatrick D.A."/>
            <person name="Frisvad J.C."/>
            <person name="Nielsen K.L."/>
        </authorList>
    </citation>
    <scope>NUCLEOTIDE SEQUENCE</scope>
    <source>
        <strain evidence="3">IBT 30069</strain>
    </source>
</reference>
<feature type="region of interest" description="Disordered" evidence="1">
    <location>
        <begin position="141"/>
        <end position="208"/>
    </location>
</feature>
<accession>A0A9W9GEJ3</accession>
<dbReference type="EMBL" id="JAPQKH010000001">
    <property type="protein sequence ID" value="KAJ5116815.1"/>
    <property type="molecule type" value="Genomic_DNA"/>
</dbReference>
<evidence type="ECO:0000313" key="4">
    <source>
        <dbReference type="Proteomes" id="UP001149165"/>
    </source>
</evidence>
<evidence type="ECO:0000256" key="2">
    <source>
        <dbReference type="SAM" id="Phobius"/>
    </source>
</evidence>
<organism evidence="3 4">
    <name type="scientific">Penicillium angulare</name>
    <dbReference type="NCBI Taxonomy" id="116970"/>
    <lineage>
        <taxon>Eukaryota</taxon>
        <taxon>Fungi</taxon>
        <taxon>Dikarya</taxon>
        <taxon>Ascomycota</taxon>
        <taxon>Pezizomycotina</taxon>
        <taxon>Eurotiomycetes</taxon>
        <taxon>Eurotiomycetidae</taxon>
        <taxon>Eurotiales</taxon>
        <taxon>Aspergillaceae</taxon>
        <taxon>Penicillium</taxon>
    </lineage>
</organism>
<feature type="compositionally biased region" description="Pro residues" evidence="1">
    <location>
        <begin position="145"/>
        <end position="169"/>
    </location>
</feature>
<feature type="compositionally biased region" description="Polar residues" evidence="1">
    <location>
        <begin position="1"/>
        <end position="10"/>
    </location>
</feature>
<evidence type="ECO:0000256" key="1">
    <source>
        <dbReference type="SAM" id="MobiDB-lite"/>
    </source>
</evidence>
<feature type="transmembrane region" description="Helical" evidence="2">
    <location>
        <begin position="90"/>
        <end position="111"/>
    </location>
</feature>
<protein>
    <submittedName>
        <fullName evidence="3">Uncharacterized protein</fullName>
    </submittedName>
</protein>
<reference evidence="3" key="1">
    <citation type="submission" date="2022-11" db="EMBL/GenBank/DDBJ databases">
        <authorList>
            <person name="Petersen C."/>
        </authorList>
    </citation>
    <scope>NUCLEOTIDE SEQUENCE</scope>
    <source>
        <strain evidence="3">IBT 30069</strain>
    </source>
</reference>
<dbReference type="Proteomes" id="UP001149165">
    <property type="component" value="Unassembled WGS sequence"/>
</dbReference>